<keyword evidence="2" id="KW-1185">Reference proteome</keyword>
<proteinExistence type="predicted"/>
<accession>A0AAV6KR53</accession>
<gene>
    <name evidence="1" type="ORF">RHGRI_012507</name>
</gene>
<sequence>MVRIITSKLEVEDCFNVFSDKEGIWVTGYFGRLQNSSPSEAELWGILKGLTFMIALIVADCTHHGWEDGG</sequence>
<reference evidence="1" key="1">
    <citation type="submission" date="2020-08" db="EMBL/GenBank/DDBJ databases">
        <title>Plant Genome Project.</title>
        <authorList>
            <person name="Zhang R.-G."/>
        </authorList>
    </citation>
    <scope>NUCLEOTIDE SEQUENCE</scope>
    <source>
        <strain evidence="1">WSP0</strain>
        <tissue evidence="1">Leaf</tissue>
    </source>
</reference>
<organism evidence="1 2">
    <name type="scientific">Rhododendron griersonianum</name>
    <dbReference type="NCBI Taxonomy" id="479676"/>
    <lineage>
        <taxon>Eukaryota</taxon>
        <taxon>Viridiplantae</taxon>
        <taxon>Streptophyta</taxon>
        <taxon>Embryophyta</taxon>
        <taxon>Tracheophyta</taxon>
        <taxon>Spermatophyta</taxon>
        <taxon>Magnoliopsida</taxon>
        <taxon>eudicotyledons</taxon>
        <taxon>Gunneridae</taxon>
        <taxon>Pentapetalae</taxon>
        <taxon>asterids</taxon>
        <taxon>Ericales</taxon>
        <taxon>Ericaceae</taxon>
        <taxon>Ericoideae</taxon>
        <taxon>Rhodoreae</taxon>
        <taxon>Rhododendron</taxon>
    </lineage>
</organism>
<protein>
    <recommendedName>
        <fullName evidence="3">RNase H type-1 domain-containing protein</fullName>
    </recommendedName>
</protein>
<dbReference type="EMBL" id="JACTNZ010000004">
    <property type="protein sequence ID" value="KAG5554985.1"/>
    <property type="molecule type" value="Genomic_DNA"/>
</dbReference>
<evidence type="ECO:0000313" key="2">
    <source>
        <dbReference type="Proteomes" id="UP000823749"/>
    </source>
</evidence>
<comment type="caution">
    <text evidence="1">The sequence shown here is derived from an EMBL/GenBank/DDBJ whole genome shotgun (WGS) entry which is preliminary data.</text>
</comment>
<evidence type="ECO:0008006" key="3">
    <source>
        <dbReference type="Google" id="ProtNLM"/>
    </source>
</evidence>
<dbReference type="Proteomes" id="UP000823749">
    <property type="component" value="Chromosome 4"/>
</dbReference>
<dbReference type="AlphaFoldDB" id="A0AAV6KR53"/>
<name>A0AAV6KR53_9ERIC</name>
<evidence type="ECO:0000313" key="1">
    <source>
        <dbReference type="EMBL" id="KAG5554985.1"/>
    </source>
</evidence>